<evidence type="ECO:0000259" key="1">
    <source>
        <dbReference type="Pfam" id="PF09347"/>
    </source>
</evidence>
<dbReference type="Pfam" id="PF09347">
    <property type="entry name" value="DUF1989"/>
    <property type="match status" value="1"/>
</dbReference>
<dbReference type="EMBL" id="LQBP01000002">
    <property type="protein sequence ID" value="KUJ81440.1"/>
    <property type="molecule type" value="Genomic_DNA"/>
</dbReference>
<sequence>MQQYIPSQPDGFNKSMKSAISDDGVPVLSKHYVVPARCGVAVRLAAGHSLTITNPTGWQVCDFWAFNASDTQEYMSMPHVHTDLLSISPEVGDKLVSNLRNPLLTVIQDSSPGVHDTLIAACDANRYKQLGCAEYHDNCADNLRQAMIAIGQVAPVVPAPFNLWMNVPVLVEGGLQWAPPVSKPGDTITFKAEMSVYAVMSACPQDITPVNGDEGTPSSLEFVVNAG</sequence>
<dbReference type="InterPro" id="IPR018959">
    <property type="entry name" value="DUF1989"/>
</dbReference>
<gene>
    <name evidence="2" type="ORF">AVO44_05675</name>
</gene>
<organism evidence="2 3">
    <name type="scientific">Ruegeria profundi</name>
    <dbReference type="NCBI Taxonomy" id="1685378"/>
    <lineage>
        <taxon>Bacteria</taxon>
        <taxon>Pseudomonadati</taxon>
        <taxon>Pseudomonadota</taxon>
        <taxon>Alphaproteobacteria</taxon>
        <taxon>Rhodobacterales</taxon>
        <taxon>Roseobacteraceae</taxon>
        <taxon>Ruegeria</taxon>
    </lineage>
</organism>
<keyword evidence="2" id="KW-0808">Transferase</keyword>
<dbReference type="PANTHER" id="PTHR31527">
    <property type="entry name" value="RE64534P"/>
    <property type="match status" value="1"/>
</dbReference>
<dbReference type="GO" id="GO:0032259">
    <property type="term" value="P:methylation"/>
    <property type="evidence" value="ECO:0007669"/>
    <property type="project" value="UniProtKB-KW"/>
</dbReference>
<feature type="domain" description="DUF1989" evidence="1">
    <location>
        <begin position="33"/>
        <end position="195"/>
    </location>
</feature>
<proteinExistence type="predicted"/>
<accession>A0A0X3U7C4</accession>
<dbReference type="GO" id="GO:0008168">
    <property type="term" value="F:methyltransferase activity"/>
    <property type="evidence" value="ECO:0007669"/>
    <property type="project" value="UniProtKB-KW"/>
</dbReference>
<protein>
    <submittedName>
        <fullName evidence="2">Aminomethyltransferase</fullName>
    </submittedName>
</protein>
<evidence type="ECO:0000313" key="2">
    <source>
        <dbReference type="EMBL" id="KUJ81440.1"/>
    </source>
</evidence>
<keyword evidence="2" id="KW-0489">Methyltransferase</keyword>
<evidence type="ECO:0000313" key="3">
    <source>
        <dbReference type="Proteomes" id="UP000053690"/>
    </source>
</evidence>
<dbReference type="AlphaFoldDB" id="A0A0X3U7C4"/>
<reference evidence="3" key="1">
    <citation type="submission" date="2015-12" db="EMBL/GenBank/DDBJ databases">
        <authorList>
            <person name="Zhang G."/>
            <person name="Stingl U."/>
        </authorList>
    </citation>
    <scope>NUCLEOTIDE SEQUENCE [LARGE SCALE GENOMIC DNA]</scope>
    <source>
        <strain evidence="3">ZGT108</strain>
    </source>
</reference>
<dbReference type="STRING" id="1685378.AVO44_05675"/>
<dbReference type="RefSeq" id="WP_068334072.1">
    <property type="nucleotide sequence ID" value="NZ_LQBP01000002.1"/>
</dbReference>
<keyword evidence="3" id="KW-1185">Reference proteome</keyword>
<comment type="caution">
    <text evidence="2">The sequence shown here is derived from an EMBL/GenBank/DDBJ whole genome shotgun (WGS) entry which is preliminary data.</text>
</comment>
<dbReference type="Proteomes" id="UP000053690">
    <property type="component" value="Unassembled WGS sequence"/>
</dbReference>
<dbReference type="PANTHER" id="PTHR31527:SF0">
    <property type="entry name" value="RE64534P"/>
    <property type="match status" value="1"/>
</dbReference>
<name>A0A0X3U7C4_9RHOB</name>